<comment type="similarity">
    <text evidence="2 8">Belongs to the Mediator complex subunit 4 family.</text>
</comment>
<evidence type="ECO:0000256" key="7">
    <source>
        <dbReference type="ARBA" id="ARBA00031257"/>
    </source>
</evidence>
<dbReference type="PANTHER" id="PTHR13208:SF2">
    <property type="entry name" value="MEDIATOR OF RNA POLYMERASE II TRANSCRIPTION SUBUNIT 4"/>
    <property type="match status" value="1"/>
</dbReference>
<comment type="function">
    <text evidence="8">Component of the Mediator complex, a coactivator involved in the regulated transcription of nearly all RNA polymerase II-dependent genes. Mediator functions as a bridge to convey information from gene-specific regulatory proteins to the basal RNA polymerase II transcription machinery. Mediator is recruited to promoters by direct interactions with regulatory proteins and serves as a scaffold for the assembly of a functional preinitiation complex with RNA polymerase II and the general transcription factors.</text>
</comment>
<evidence type="ECO:0000256" key="3">
    <source>
        <dbReference type="ARBA" id="ARBA00020629"/>
    </source>
</evidence>
<accession>A0A0L0HVZ9</accession>
<dbReference type="Proteomes" id="UP000053201">
    <property type="component" value="Unassembled WGS sequence"/>
</dbReference>
<sequence>MPYPQLQQDSKDVDTRETIADAADRIFPKYLSLTEELFVSFEALAQPSPLPPPSELEPLSDEPFDALQTLLPASDEEDRPSDYVSMQSSNSNTTVPEHPTEILRKLLALDSQLQDFVNRLEQHQNTQRQIESVRLQLLDQEVGIMEFSRRLGEKQDDLEELVTVAKETIEAASKAHEAPLNINEIISYASRVSKYTMASDNAARPHEPPVPQDIHMRASLLFQQGHAVDTHAEEKASDEVSDVISHFTFMSQPLSSPKKEEPDRAHTDHADLLDLEL</sequence>
<dbReference type="Pfam" id="PF10018">
    <property type="entry name" value="Med4"/>
    <property type="match status" value="1"/>
</dbReference>
<feature type="region of interest" description="Disordered" evidence="9">
    <location>
        <begin position="252"/>
        <end position="277"/>
    </location>
</feature>
<keyword evidence="8" id="KW-0010">Activator</keyword>
<feature type="compositionally biased region" description="Basic and acidic residues" evidence="9">
    <location>
        <begin position="257"/>
        <end position="277"/>
    </location>
</feature>
<evidence type="ECO:0000313" key="11">
    <source>
        <dbReference type="Proteomes" id="UP000053201"/>
    </source>
</evidence>
<comment type="subunit">
    <text evidence="8">Component of the Mediator complex.</text>
</comment>
<evidence type="ECO:0000256" key="8">
    <source>
        <dbReference type="RuleBase" id="RU364141"/>
    </source>
</evidence>
<proteinExistence type="inferred from homology"/>
<dbReference type="OMA" id="ICMELAN"/>
<dbReference type="GeneID" id="27684445"/>
<dbReference type="PANTHER" id="PTHR13208">
    <property type="entry name" value="MEDIATOR OF RNA POLYMERASE II TRANSCRIPTION SUBUNIT 4"/>
    <property type="match status" value="1"/>
</dbReference>
<dbReference type="STRING" id="645134.A0A0L0HVZ9"/>
<keyword evidence="6 8" id="KW-0539">Nucleus</keyword>
<feature type="region of interest" description="Disordered" evidence="9">
    <location>
        <begin position="45"/>
        <end position="97"/>
    </location>
</feature>
<dbReference type="RefSeq" id="XP_016613099.1">
    <property type="nucleotide sequence ID" value="XM_016749064.1"/>
</dbReference>
<dbReference type="OrthoDB" id="1929813at2759"/>
<evidence type="ECO:0000256" key="2">
    <source>
        <dbReference type="ARBA" id="ARBA00009626"/>
    </source>
</evidence>
<reference evidence="10 11" key="1">
    <citation type="submission" date="2009-08" db="EMBL/GenBank/DDBJ databases">
        <title>The Genome Sequence of Spizellomyces punctatus strain DAOM BR117.</title>
        <authorList>
            <consortium name="The Broad Institute Genome Sequencing Platform"/>
            <person name="Russ C."/>
            <person name="Cuomo C."/>
            <person name="Shea T."/>
            <person name="Young S.K."/>
            <person name="Zeng Q."/>
            <person name="Koehrsen M."/>
            <person name="Haas B."/>
            <person name="Borodovsky M."/>
            <person name="Guigo R."/>
            <person name="Alvarado L."/>
            <person name="Berlin A."/>
            <person name="Bochicchio J."/>
            <person name="Borenstein D."/>
            <person name="Chapman S."/>
            <person name="Chen Z."/>
            <person name="Engels R."/>
            <person name="Freedman E."/>
            <person name="Gellesch M."/>
            <person name="Goldberg J."/>
            <person name="Griggs A."/>
            <person name="Gujja S."/>
            <person name="Heiman D."/>
            <person name="Hepburn T."/>
            <person name="Howarth C."/>
            <person name="Jen D."/>
            <person name="Larson L."/>
            <person name="Lewis B."/>
            <person name="Mehta T."/>
            <person name="Park D."/>
            <person name="Pearson M."/>
            <person name="Roberts A."/>
            <person name="Saif S."/>
            <person name="Shenoy N."/>
            <person name="Sisk P."/>
            <person name="Stolte C."/>
            <person name="Sykes S."/>
            <person name="Thomson T."/>
            <person name="Walk T."/>
            <person name="White J."/>
            <person name="Yandava C."/>
            <person name="Burger G."/>
            <person name="Gray M.W."/>
            <person name="Holland P.W.H."/>
            <person name="King N."/>
            <person name="Lang F.B.F."/>
            <person name="Roger A.J."/>
            <person name="Ruiz-Trillo I."/>
            <person name="Lander E."/>
            <person name="Nusbaum C."/>
        </authorList>
    </citation>
    <scope>NUCLEOTIDE SEQUENCE [LARGE SCALE GENOMIC DNA]</scope>
    <source>
        <strain evidence="10 11">DAOM BR117</strain>
    </source>
</reference>
<evidence type="ECO:0000256" key="1">
    <source>
        <dbReference type="ARBA" id="ARBA00004123"/>
    </source>
</evidence>
<dbReference type="EMBL" id="KQ257450">
    <property type="protein sequence ID" value="KND05060.1"/>
    <property type="molecule type" value="Genomic_DNA"/>
</dbReference>
<keyword evidence="4 8" id="KW-0805">Transcription regulation</keyword>
<feature type="compositionally biased region" description="Polar residues" evidence="9">
    <location>
        <begin position="84"/>
        <end position="95"/>
    </location>
</feature>
<dbReference type="GO" id="GO:0003712">
    <property type="term" value="F:transcription coregulator activity"/>
    <property type="evidence" value="ECO:0007669"/>
    <property type="project" value="InterPro"/>
</dbReference>
<evidence type="ECO:0000256" key="4">
    <source>
        <dbReference type="ARBA" id="ARBA00023015"/>
    </source>
</evidence>
<keyword evidence="11" id="KW-1185">Reference proteome</keyword>
<evidence type="ECO:0000256" key="5">
    <source>
        <dbReference type="ARBA" id="ARBA00023163"/>
    </source>
</evidence>
<dbReference type="AlphaFoldDB" id="A0A0L0HVZ9"/>
<dbReference type="InterPro" id="IPR019258">
    <property type="entry name" value="Mediator_Med4"/>
</dbReference>
<dbReference type="VEuPathDB" id="FungiDB:SPPG_00736"/>
<evidence type="ECO:0000256" key="6">
    <source>
        <dbReference type="ARBA" id="ARBA00023242"/>
    </source>
</evidence>
<dbReference type="GO" id="GO:0070847">
    <property type="term" value="C:core mediator complex"/>
    <property type="evidence" value="ECO:0007669"/>
    <property type="project" value="TreeGrafter"/>
</dbReference>
<comment type="subcellular location">
    <subcellularLocation>
        <location evidence="1 8">Nucleus</location>
    </subcellularLocation>
</comment>
<name>A0A0L0HVZ9_SPIPD</name>
<dbReference type="InParanoid" id="A0A0L0HVZ9"/>
<dbReference type="GO" id="GO:0016592">
    <property type="term" value="C:mediator complex"/>
    <property type="evidence" value="ECO:0007669"/>
    <property type="project" value="InterPro"/>
</dbReference>
<keyword evidence="5 8" id="KW-0804">Transcription</keyword>
<evidence type="ECO:0000313" key="10">
    <source>
        <dbReference type="EMBL" id="KND05060.1"/>
    </source>
</evidence>
<protein>
    <recommendedName>
        <fullName evidence="3 8">Mediator of RNA polymerase II transcription subunit 4</fullName>
    </recommendedName>
    <alternativeName>
        <fullName evidence="7 8">Mediator complex subunit 4</fullName>
    </alternativeName>
</protein>
<dbReference type="GO" id="GO:0006357">
    <property type="term" value="P:regulation of transcription by RNA polymerase II"/>
    <property type="evidence" value="ECO:0007669"/>
    <property type="project" value="InterPro"/>
</dbReference>
<evidence type="ECO:0000256" key="9">
    <source>
        <dbReference type="SAM" id="MobiDB-lite"/>
    </source>
</evidence>
<organism evidence="10 11">
    <name type="scientific">Spizellomyces punctatus (strain DAOM BR117)</name>
    <dbReference type="NCBI Taxonomy" id="645134"/>
    <lineage>
        <taxon>Eukaryota</taxon>
        <taxon>Fungi</taxon>
        <taxon>Fungi incertae sedis</taxon>
        <taxon>Chytridiomycota</taxon>
        <taxon>Chytridiomycota incertae sedis</taxon>
        <taxon>Chytridiomycetes</taxon>
        <taxon>Spizellomycetales</taxon>
        <taxon>Spizellomycetaceae</taxon>
        <taxon>Spizellomyces</taxon>
    </lineage>
</organism>
<gene>
    <name evidence="8" type="primary">MED4</name>
    <name evidence="10" type="ORF">SPPG_00736</name>
</gene>